<dbReference type="KEGG" id="jre:109008444"/>
<dbReference type="Gramene" id="Jr07_14520_p1">
    <property type="protein sequence ID" value="cds.Jr07_14520_p1"/>
    <property type="gene ID" value="Jr07_14520"/>
</dbReference>
<comment type="similarity">
    <text evidence="1">Belongs to the plant acyltransferase family.</text>
</comment>
<organism evidence="3 4">
    <name type="scientific">Juglans regia</name>
    <name type="common">English walnut</name>
    <dbReference type="NCBI Taxonomy" id="51240"/>
    <lineage>
        <taxon>Eukaryota</taxon>
        <taxon>Viridiplantae</taxon>
        <taxon>Streptophyta</taxon>
        <taxon>Embryophyta</taxon>
        <taxon>Tracheophyta</taxon>
        <taxon>Spermatophyta</taxon>
        <taxon>Magnoliopsida</taxon>
        <taxon>eudicotyledons</taxon>
        <taxon>Gunneridae</taxon>
        <taxon>Pentapetalae</taxon>
        <taxon>rosids</taxon>
        <taxon>fabids</taxon>
        <taxon>Fagales</taxon>
        <taxon>Juglandaceae</taxon>
        <taxon>Juglans</taxon>
    </lineage>
</organism>
<dbReference type="OrthoDB" id="1862401at2759"/>
<dbReference type="GO" id="GO:0016747">
    <property type="term" value="F:acyltransferase activity, transferring groups other than amino-acyl groups"/>
    <property type="evidence" value="ECO:0000318"/>
    <property type="project" value="GO_Central"/>
</dbReference>
<dbReference type="PANTHER" id="PTHR31642:SF115">
    <property type="entry name" value="PROTEIN ECERIFERUM 26-LIKE"/>
    <property type="match status" value="1"/>
</dbReference>
<evidence type="ECO:0000256" key="1">
    <source>
        <dbReference type="ARBA" id="ARBA00009861"/>
    </source>
</evidence>
<dbReference type="AlphaFoldDB" id="A0A2I4GJJ5"/>
<dbReference type="InterPro" id="IPR050317">
    <property type="entry name" value="Plant_Fungal_Acyltransferase"/>
</dbReference>
<sequence>MVFTKVDQDLVYGIKLSSVGPGRVTGSDVVHDLSGMDIAMKLHYVKGLYFFSSQAAKGLTLPRFKEAVFECCCDFYYTSGRLRRSESGRPYIKCNDCGARFIEAHCDMTIDECLEMKGFYFDLQKLLVSQQVIGPELTFSPPVLIQFTQFKCGGISLGLSWAHLLGDAFSAANFMNRWGQIMAAVGSNNTPANLQYKSNTHDHERSKNPPPVHDEPLSLKWVDPVGDHWIVSNNCRMDTFSFHITASQLATLHSEISAGRNRNDQVPIFETICAIIWKCIAKVKLGEETAQARTVTICKSDPRKPTKGFVTNTQTISSVTLDSSVTETDPKRLVTLLVNEAVDERIRMEEVVERDDGVSDFIVYGANLTFVDLEEADLYGFELNGYKPDLVYCTVNGVGDEGAVFVLPAGPEGSGQTNGGGGRMVTIIFKENLVPELKTELAKKGLGQGGGHDLT</sequence>
<dbReference type="GeneID" id="109008444"/>
<reference evidence="4" key="1">
    <citation type="submission" date="2025-08" db="UniProtKB">
        <authorList>
            <consortium name="RefSeq"/>
        </authorList>
    </citation>
    <scope>IDENTIFICATION</scope>
    <source>
        <tissue evidence="4">Leaves</tissue>
    </source>
</reference>
<name>A0A2I4GJJ5_JUGRE</name>
<dbReference type="Gene3D" id="3.30.559.10">
    <property type="entry name" value="Chloramphenicol acetyltransferase-like domain"/>
    <property type="match status" value="2"/>
</dbReference>
<evidence type="ECO:0000256" key="2">
    <source>
        <dbReference type="SAM" id="MobiDB-lite"/>
    </source>
</evidence>
<dbReference type="InterPro" id="IPR023213">
    <property type="entry name" value="CAT-like_dom_sf"/>
</dbReference>
<dbReference type="Proteomes" id="UP000235220">
    <property type="component" value="Chromosome 7"/>
</dbReference>
<accession>A0A2I4GJJ5</accession>
<feature type="compositionally biased region" description="Basic and acidic residues" evidence="2">
    <location>
        <begin position="199"/>
        <end position="216"/>
    </location>
</feature>
<keyword evidence="3" id="KW-1185">Reference proteome</keyword>
<gene>
    <name evidence="4" type="primary">LOC109008444</name>
</gene>
<proteinExistence type="inferred from homology"/>
<dbReference type="FunCoup" id="A0A2I4GJJ5">
    <property type="interactions" value="867"/>
</dbReference>
<feature type="region of interest" description="Disordered" evidence="2">
    <location>
        <begin position="193"/>
        <end position="216"/>
    </location>
</feature>
<evidence type="ECO:0000313" key="4">
    <source>
        <dbReference type="RefSeq" id="XP_018844073.2"/>
    </source>
</evidence>
<dbReference type="RefSeq" id="XP_018844073.2">
    <property type="nucleotide sequence ID" value="XM_018988528.2"/>
</dbReference>
<dbReference type="PANTHER" id="PTHR31642">
    <property type="entry name" value="TRICHOTHECENE 3-O-ACETYLTRANSFERASE"/>
    <property type="match status" value="1"/>
</dbReference>
<evidence type="ECO:0000313" key="3">
    <source>
        <dbReference type="Proteomes" id="UP000235220"/>
    </source>
</evidence>
<protein>
    <submittedName>
        <fullName evidence="4">Protein ECERIFERUM 26-like</fullName>
    </submittedName>
</protein>
<dbReference type="STRING" id="51240.A0A2I4GJJ5"/>
<dbReference type="Pfam" id="PF02458">
    <property type="entry name" value="Transferase"/>
    <property type="match status" value="1"/>
</dbReference>